<organism evidence="1 2">
    <name type="scientific">Caenorhabditis nigoni</name>
    <dbReference type="NCBI Taxonomy" id="1611254"/>
    <lineage>
        <taxon>Eukaryota</taxon>
        <taxon>Metazoa</taxon>
        <taxon>Ecdysozoa</taxon>
        <taxon>Nematoda</taxon>
        <taxon>Chromadorea</taxon>
        <taxon>Rhabditida</taxon>
        <taxon>Rhabditina</taxon>
        <taxon>Rhabditomorpha</taxon>
        <taxon>Rhabditoidea</taxon>
        <taxon>Rhabditidae</taxon>
        <taxon>Peloderinae</taxon>
        <taxon>Caenorhabditis</taxon>
    </lineage>
</organism>
<dbReference type="STRING" id="1611254.A0A2G5SZY2"/>
<dbReference type="PANTHER" id="PTHR46068:SF1">
    <property type="entry name" value="TRANSPOSASE IS30-LIKE HTH DOMAIN-CONTAINING PROTEIN"/>
    <property type="match status" value="1"/>
</dbReference>
<evidence type="ECO:0000313" key="1">
    <source>
        <dbReference type="EMBL" id="PIC20406.1"/>
    </source>
</evidence>
<accession>A0A2G5SZY2</accession>
<protein>
    <submittedName>
        <fullName evidence="1">Uncharacterized protein</fullName>
    </submittedName>
</protein>
<dbReference type="EMBL" id="PDUG01000006">
    <property type="protein sequence ID" value="PIC20406.1"/>
    <property type="molecule type" value="Genomic_DNA"/>
</dbReference>
<dbReference type="PANTHER" id="PTHR46068">
    <property type="entry name" value="PROTEIN CBG27172"/>
    <property type="match status" value="1"/>
</dbReference>
<name>A0A2G5SZY2_9PELO</name>
<dbReference type="Gene3D" id="3.30.420.10">
    <property type="entry name" value="Ribonuclease H-like superfamily/Ribonuclease H"/>
    <property type="match status" value="1"/>
</dbReference>
<proteinExistence type="predicted"/>
<dbReference type="InterPro" id="IPR036397">
    <property type="entry name" value="RNaseH_sf"/>
</dbReference>
<keyword evidence="2" id="KW-1185">Reference proteome</keyword>
<sequence>MGVILSRYRGPFRDICELDGWTKYLEGHKKKRPPGDCDDSGVWDESQINENYCPKQAPYRIQKGAFLTDRNKLFRLKKAKELLRDTLLRTVFTDEKLFAVEANKNGQNNRILAIDYESAYRKGKILNKTSHPAAVMILGGICSGGKTSLLFVDVGAKVNKEYYVY</sequence>
<comment type="caution">
    <text evidence="1">The sequence shown here is derived from an EMBL/GenBank/DDBJ whole genome shotgun (WGS) entry which is preliminary data.</text>
</comment>
<gene>
    <name evidence="1" type="primary">Cnig_chr_X.g25619</name>
    <name evidence="1" type="ORF">B9Z55_025619</name>
</gene>
<dbReference type="OrthoDB" id="5869931at2759"/>
<dbReference type="Proteomes" id="UP000230233">
    <property type="component" value="Chromosome X"/>
</dbReference>
<reference evidence="2" key="1">
    <citation type="submission" date="2017-10" db="EMBL/GenBank/DDBJ databases">
        <title>Rapid genome shrinkage in a self-fertile nematode reveals novel sperm competition proteins.</title>
        <authorList>
            <person name="Yin D."/>
            <person name="Schwarz E.M."/>
            <person name="Thomas C.G."/>
            <person name="Felde R.L."/>
            <person name="Korf I.F."/>
            <person name="Cutter A.D."/>
            <person name="Schartner C.M."/>
            <person name="Ralston E.J."/>
            <person name="Meyer B.J."/>
            <person name="Haag E.S."/>
        </authorList>
    </citation>
    <scope>NUCLEOTIDE SEQUENCE [LARGE SCALE GENOMIC DNA]</scope>
    <source>
        <strain evidence="2">JU1422</strain>
    </source>
</reference>
<evidence type="ECO:0000313" key="2">
    <source>
        <dbReference type="Proteomes" id="UP000230233"/>
    </source>
</evidence>
<dbReference type="GO" id="GO:0003676">
    <property type="term" value="F:nucleic acid binding"/>
    <property type="evidence" value="ECO:0007669"/>
    <property type="project" value="InterPro"/>
</dbReference>
<dbReference type="AlphaFoldDB" id="A0A2G5SZY2"/>